<evidence type="ECO:0000313" key="1">
    <source>
        <dbReference type="EMBL" id="MED6206051.1"/>
    </source>
</evidence>
<sequence>MDLFAPSSTIPNSTILIPPSTFSLPLRSSSSHASFPFPPPPSLRGCACRAVLSTHTTPKEKNDMHRARSSDLDQLSSLTALSPLDGRYWAKVKELAPFMSEYGLIYYRVLVEIKWLLKLSQIPEIVEVPEFQ</sequence>
<reference evidence="1 2" key="1">
    <citation type="journal article" date="2023" name="Plants (Basel)">
        <title>Bridging the Gap: Combining Genomics and Transcriptomics Approaches to Understand Stylosanthes scabra, an Orphan Legume from the Brazilian Caatinga.</title>
        <authorList>
            <person name="Ferreira-Neto J.R.C."/>
            <person name="da Silva M.D."/>
            <person name="Binneck E."/>
            <person name="de Melo N.F."/>
            <person name="da Silva R.H."/>
            <person name="de Melo A.L.T.M."/>
            <person name="Pandolfi V."/>
            <person name="Bustamante F.O."/>
            <person name="Brasileiro-Vidal A.C."/>
            <person name="Benko-Iseppon A.M."/>
        </authorList>
    </citation>
    <scope>NUCLEOTIDE SEQUENCE [LARGE SCALE GENOMIC DNA]</scope>
    <source>
        <tissue evidence="1">Leaves</tissue>
    </source>
</reference>
<proteinExistence type="predicted"/>
<evidence type="ECO:0000313" key="2">
    <source>
        <dbReference type="Proteomes" id="UP001341840"/>
    </source>
</evidence>
<dbReference type="PANTHER" id="PTHR43411">
    <property type="entry name" value="ADENYLOSUCCINATE LYASE"/>
    <property type="match status" value="1"/>
</dbReference>
<dbReference type="InterPro" id="IPR024083">
    <property type="entry name" value="Fumarase/histidase_N"/>
</dbReference>
<gene>
    <name evidence="1" type="ORF">PIB30_023421</name>
</gene>
<comment type="caution">
    <text evidence="1">The sequence shown here is derived from an EMBL/GenBank/DDBJ whole genome shotgun (WGS) entry which is preliminary data.</text>
</comment>
<protein>
    <recommendedName>
        <fullName evidence="3">Adenylosuccinate lyase</fullName>
    </recommendedName>
</protein>
<evidence type="ECO:0008006" key="3">
    <source>
        <dbReference type="Google" id="ProtNLM"/>
    </source>
</evidence>
<dbReference type="PANTHER" id="PTHR43411:SF1">
    <property type="entry name" value="ADENYLOSUCCINATE LYASE"/>
    <property type="match status" value="1"/>
</dbReference>
<keyword evidence="2" id="KW-1185">Reference proteome</keyword>
<organism evidence="1 2">
    <name type="scientific">Stylosanthes scabra</name>
    <dbReference type="NCBI Taxonomy" id="79078"/>
    <lineage>
        <taxon>Eukaryota</taxon>
        <taxon>Viridiplantae</taxon>
        <taxon>Streptophyta</taxon>
        <taxon>Embryophyta</taxon>
        <taxon>Tracheophyta</taxon>
        <taxon>Spermatophyta</taxon>
        <taxon>Magnoliopsida</taxon>
        <taxon>eudicotyledons</taxon>
        <taxon>Gunneridae</taxon>
        <taxon>Pentapetalae</taxon>
        <taxon>rosids</taxon>
        <taxon>fabids</taxon>
        <taxon>Fabales</taxon>
        <taxon>Fabaceae</taxon>
        <taxon>Papilionoideae</taxon>
        <taxon>50 kb inversion clade</taxon>
        <taxon>dalbergioids sensu lato</taxon>
        <taxon>Dalbergieae</taxon>
        <taxon>Pterocarpus clade</taxon>
        <taxon>Stylosanthes</taxon>
    </lineage>
</organism>
<dbReference type="EMBL" id="JASCZI010241737">
    <property type="protein sequence ID" value="MED6206051.1"/>
    <property type="molecule type" value="Genomic_DNA"/>
</dbReference>
<dbReference type="InterPro" id="IPR047136">
    <property type="entry name" value="PurB_bact"/>
</dbReference>
<dbReference type="Gene3D" id="1.10.275.10">
    <property type="entry name" value="Fumarase/aspartase (N-terminal domain)"/>
    <property type="match status" value="1"/>
</dbReference>
<dbReference type="Proteomes" id="UP001341840">
    <property type="component" value="Unassembled WGS sequence"/>
</dbReference>
<accession>A0ABU6Y9I2</accession>
<name>A0ABU6Y9I2_9FABA</name>